<proteinExistence type="inferred from homology"/>
<sequence>MSTTTLDGGRFIQVPASMLPVDTLNALLDVFVTREGYDTSDTSDAGTRGWTAQLQARLERGELMIVHDLETESTEVMTREQWEAFGRQAFDDEED</sequence>
<dbReference type="Pfam" id="PF06794">
    <property type="entry name" value="UPF0270"/>
    <property type="match status" value="1"/>
</dbReference>
<evidence type="ECO:0000313" key="2">
    <source>
        <dbReference type="EMBL" id="MCX2522710.1"/>
    </source>
</evidence>
<accession>A0AA42CWK3</accession>
<dbReference type="Gene3D" id="1.10.10.610">
    <property type="entry name" value="YehU-like"/>
    <property type="match status" value="1"/>
</dbReference>
<protein>
    <submittedName>
        <fullName evidence="2">YheU family protein</fullName>
    </submittedName>
</protein>
<reference evidence="2" key="1">
    <citation type="submission" date="2022-11" db="EMBL/GenBank/DDBJ databases">
        <title>Larsenimonas rhizosphaerae sp. nov., isolated from a tidal mudflat.</title>
        <authorList>
            <person name="Lee S.D."/>
            <person name="Kim I.S."/>
        </authorList>
    </citation>
    <scope>NUCLEOTIDE SEQUENCE</scope>
    <source>
        <strain evidence="2">GH2-1</strain>
    </source>
</reference>
<dbReference type="Proteomes" id="UP001165678">
    <property type="component" value="Unassembled WGS sequence"/>
</dbReference>
<evidence type="ECO:0000313" key="3">
    <source>
        <dbReference type="Proteomes" id="UP001165678"/>
    </source>
</evidence>
<gene>
    <name evidence="2" type="ORF">OQ287_00460</name>
</gene>
<dbReference type="RefSeq" id="WP_265895205.1">
    <property type="nucleotide sequence ID" value="NZ_JAPIVE010000001.1"/>
</dbReference>
<comment type="caution">
    <text evidence="2">The sequence shown here is derived from an EMBL/GenBank/DDBJ whole genome shotgun (WGS) entry which is preliminary data.</text>
</comment>
<dbReference type="EMBL" id="JAPIVE010000001">
    <property type="protein sequence ID" value="MCX2522710.1"/>
    <property type="molecule type" value="Genomic_DNA"/>
</dbReference>
<comment type="similarity">
    <text evidence="1">Belongs to the UPF0270 family.</text>
</comment>
<dbReference type="InterPro" id="IPR010648">
    <property type="entry name" value="UPF0270"/>
</dbReference>
<dbReference type="InterPro" id="IPR036685">
    <property type="entry name" value="YehU-like_sf"/>
</dbReference>
<organism evidence="2 3">
    <name type="scientific">Larsenimonas rhizosphaerae</name>
    <dbReference type="NCBI Taxonomy" id="2944682"/>
    <lineage>
        <taxon>Bacteria</taxon>
        <taxon>Pseudomonadati</taxon>
        <taxon>Pseudomonadota</taxon>
        <taxon>Gammaproteobacteria</taxon>
        <taxon>Oceanospirillales</taxon>
        <taxon>Halomonadaceae</taxon>
        <taxon>Larsenimonas</taxon>
    </lineage>
</organism>
<name>A0AA42CWK3_9GAMM</name>
<dbReference type="SUPFAM" id="SSF118001">
    <property type="entry name" value="YehU-like"/>
    <property type="match status" value="1"/>
</dbReference>
<keyword evidence="3" id="KW-1185">Reference proteome</keyword>
<dbReference type="AlphaFoldDB" id="A0AA42CWK3"/>
<evidence type="ECO:0000256" key="1">
    <source>
        <dbReference type="ARBA" id="ARBA00006450"/>
    </source>
</evidence>